<dbReference type="PROSITE" id="PS50075">
    <property type="entry name" value="CARRIER"/>
    <property type="match status" value="1"/>
</dbReference>
<evidence type="ECO:0000313" key="2">
    <source>
        <dbReference type="EMBL" id="MBO4208478.1"/>
    </source>
</evidence>
<dbReference type="EMBL" id="WVUH01000200">
    <property type="protein sequence ID" value="MBO4208478.1"/>
    <property type="molecule type" value="Genomic_DNA"/>
</dbReference>
<dbReference type="InterPro" id="IPR036736">
    <property type="entry name" value="ACP-like_sf"/>
</dbReference>
<accession>A0ABS3VVC9</accession>
<name>A0ABS3VVC9_MICEH</name>
<sequence>MDVVETEIRTILARVLDRDPALVAELPVGTELFGPELNLTSLAGARLLAGVQDRFGVDVAAEDWALESLTSIGTLADFVRGAVG</sequence>
<protein>
    <submittedName>
        <fullName evidence="2">Acyl carrier protein</fullName>
    </submittedName>
</protein>
<organism evidence="2 3">
    <name type="scientific">Micromonospora echinofusca</name>
    <dbReference type="NCBI Taxonomy" id="47858"/>
    <lineage>
        <taxon>Bacteria</taxon>
        <taxon>Bacillati</taxon>
        <taxon>Actinomycetota</taxon>
        <taxon>Actinomycetes</taxon>
        <taxon>Micromonosporales</taxon>
        <taxon>Micromonosporaceae</taxon>
        <taxon>Micromonospora</taxon>
    </lineage>
</organism>
<dbReference type="RefSeq" id="WP_208815469.1">
    <property type="nucleotide sequence ID" value="NZ_WVUH01000200.1"/>
</dbReference>
<comment type="caution">
    <text evidence="2">The sequence shown here is derived from an EMBL/GenBank/DDBJ whole genome shotgun (WGS) entry which is preliminary data.</text>
</comment>
<gene>
    <name evidence="2" type="ORF">GSF22_21055</name>
</gene>
<dbReference type="InterPro" id="IPR009081">
    <property type="entry name" value="PP-bd_ACP"/>
</dbReference>
<proteinExistence type="predicted"/>
<evidence type="ECO:0000313" key="3">
    <source>
        <dbReference type="Proteomes" id="UP000823521"/>
    </source>
</evidence>
<feature type="domain" description="Carrier" evidence="1">
    <location>
        <begin position="2"/>
        <end position="83"/>
    </location>
</feature>
<dbReference type="Proteomes" id="UP000823521">
    <property type="component" value="Unassembled WGS sequence"/>
</dbReference>
<keyword evidence="3" id="KW-1185">Reference proteome</keyword>
<dbReference type="Pfam" id="PF00550">
    <property type="entry name" value="PP-binding"/>
    <property type="match status" value="1"/>
</dbReference>
<reference evidence="2 3" key="1">
    <citation type="submission" date="2019-12" db="EMBL/GenBank/DDBJ databases">
        <title>Whole genome sequencing of endophytic Actinobacterium Micromonospora sp. MPMI6T.</title>
        <authorList>
            <person name="Evv R."/>
            <person name="Podile A.R."/>
        </authorList>
    </citation>
    <scope>NUCLEOTIDE SEQUENCE [LARGE SCALE GENOMIC DNA]</scope>
    <source>
        <strain evidence="2 3">MPMI6</strain>
    </source>
</reference>
<dbReference type="Gene3D" id="1.10.1200.10">
    <property type="entry name" value="ACP-like"/>
    <property type="match status" value="1"/>
</dbReference>
<evidence type="ECO:0000259" key="1">
    <source>
        <dbReference type="PROSITE" id="PS50075"/>
    </source>
</evidence>
<dbReference type="SUPFAM" id="SSF47336">
    <property type="entry name" value="ACP-like"/>
    <property type="match status" value="1"/>
</dbReference>